<organism evidence="2 3">
    <name type="scientific">Pristionchus entomophagus</name>
    <dbReference type="NCBI Taxonomy" id="358040"/>
    <lineage>
        <taxon>Eukaryota</taxon>
        <taxon>Metazoa</taxon>
        <taxon>Ecdysozoa</taxon>
        <taxon>Nematoda</taxon>
        <taxon>Chromadorea</taxon>
        <taxon>Rhabditida</taxon>
        <taxon>Rhabditina</taxon>
        <taxon>Diplogasteromorpha</taxon>
        <taxon>Diplogasteroidea</taxon>
        <taxon>Neodiplogasteridae</taxon>
        <taxon>Pristionchus</taxon>
    </lineage>
</organism>
<accession>A0AAV5T2U1</accession>
<protein>
    <recommendedName>
        <fullName evidence="4">Ion channel</fullName>
    </recommendedName>
</protein>
<comment type="caution">
    <text evidence="2">The sequence shown here is derived from an EMBL/GenBank/DDBJ whole genome shotgun (WGS) entry which is preliminary data.</text>
</comment>
<name>A0AAV5T2U1_9BILA</name>
<evidence type="ECO:0000256" key="1">
    <source>
        <dbReference type="SAM" id="Phobius"/>
    </source>
</evidence>
<gene>
    <name evidence="2" type="ORF">PENTCL1PPCAC_11970</name>
</gene>
<evidence type="ECO:0000313" key="3">
    <source>
        <dbReference type="Proteomes" id="UP001432027"/>
    </source>
</evidence>
<keyword evidence="3" id="KW-1185">Reference proteome</keyword>
<evidence type="ECO:0000313" key="2">
    <source>
        <dbReference type="EMBL" id="GMS89795.1"/>
    </source>
</evidence>
<dbReference type="EMBL" id="BTSX01000003">
    <property type="protein sequence ID" value="GMS89795.1"/>
    <property type="molecule type" value="Genomic_DNA"/>
</dbReference>
<reference evidence="2" key="1">
    <citation type="submission" date="2023-10" db="EMBL/GenBank/DDBJ databases">
        <title>Genome assembly of Pristionchus species.</title>
        <authorList>
            <person name="Yoshida K."/>
            <person name="Sommer R.J."/>
        </authorList>
    </citation>
    <scope>NUCLEOTIDE SEQUENCE</scope>
    <source>
        <strain evidence="2">RS0144</strain>
    </source>
</reference>
<dbReference type="Pfam" id="PF21525">
    <property type="entry name" value="Nlp36"/>
    <property type="match status" value="1"/>
</dbReference>
<dbReference type="Proteomes" id="UP001432027">
    <property type="component" value="Unassembled WGS sequence"/>
</dbReference>
<dbReference type="AlphaFoldDB" id="A0AAV5T2U1"/>
<feature type="transmembrane region" description="Helical" evidence="1">
    <location>
        <begin position="43"/>
        <end position="69"/>
    </location>
</feature>
<sequence length="113" mass="12885">PIDPSPLITKQRLSDALLKLLTLAMEDDNVVINLKQSLDVVDYFGFIAVWLIFFVVIFAISFGCINWFCVQKEDDITVFEKWGAPRKMKMGPHRLSVVDRKAAEARAMVARLE</sequence>
<proteinExistence type="predicted"/>
<evidence type="ECO:0008006" key="4">
    <source>
        <dbReference type="Google" id="ProtNLM"/>
    </source>
</evidence>
<feature type="non-terminal residue" evidence="2">
    <location>
        <position position="1"/>
    </location>
</feature>
<keyword evidence="1" id="KW-1133">Transmembrane helix</keyword>
<keyword evidence="1" id="KW-0812">Transmembrane</keyword>
<keyword evidence="1" id="KW-0472">Membrane</keyword>